<sequence length="483" mass="53759">MSMNDQLSDLMTDNIPEYSVGDISTAIKRILEGNFSRVKVRGEVTELKKYPSGHIYFSLKDEVGKLTAIIWRYTAARLKMQLENGIEIIATGKISSYGERSSYQLIVDQVDYAGEGAMLARIEKLRKKLEGEGLFAKERKRAIPVLPQVIGVITSPKGAVLHDIRTTITRRFPRDIIIWPVSVQGEGAAQQIVKAIEGFNQLDNSASVPRPDVLIVARGGGSLEDLMAFNDEMVVRAAAASQIPLISAVGHETDTTLIDFASDCRAPTPTAAAEMAVPSKADMIAAIMQVTTRLSKALIHINQAYRIRLNQATGKLPDIPTLLAQSRMRLDDRSYRLDLALPALVMKRRHQLSAIQPVDQYVFGLLQRFRNRLDINKMQLSASWRHFIQQQKGGMPVLSLSALKALTREKLLRLESLSARLESLSPKAVLSRGYVFVKNKQGHTVTKAKGLRVGSELTLTFYDGQRMVKVLKDQENQQEILDL</sequence>
<evidence type="ECO:0000313" key="9">
    <source>
        <dbReference type="EMBL" id="MDI2091083.1"/>
    </source>
</evidence>
<dbReference type="Pfam" id="PF13742">
    <property type="entry name" value="tRNA_anti_2"/>
    <property type="match status" value="1"/>
</dbReference>
<keyword evidence="2 5" id="KW-0540">Nuclease</keyword>
<keyword evidence="10" id="KW-1185">Reference proteome</keyword>
<dbReference type="EC" id="3.1.11.6" evidence="5"/>
<reference evidence="9" key="1">
    <citation type="submission" date="2023-05" db="EMBL/GenBank/DDBJ databases">
        <title>Whole genome sequence of Commensalibacter sp.</title>
        <authorList>
            <person name="Charoenyingcharoen P."/>
            <person name="Yukphan P."/>
        </authorList>
    </citation>
    <scope>NUCLEOTIDE SEQUENCE</scope>
    <source>
        <strain evidence="9">TBRC 16381</strain>
    </source>
</reference>
<gene>
    <name evidence="5 9" type="primary">xseA</name>
    <name evidence="9" type="ORF">QJV27_06840</name>
</gene>
<evidence type="ECO:0000256" key="1">
    <source>
        <dbReference type="ARBA" id="ARBA00022490"/>
    </source>
</evidence>
<comment type="caution">
    <text evidence="9">The sequence shown here is derived from an EMBL/GenBank/DDBJ whole genome shotgun (WGS) entry which is preliminary data.</text>
</comment>
<keyword evidence="4 5" id="KW-0269">Exonuclease</keyword>
<evidence type="ECO:0000256" key="3">
    <source>
        <dbReference type="ARBA" id="ARBA00022801"/>
    </source>
</evidence>
<comment type="function">
    <text evidence="5">Bidirectionally degrades single-stranded DNA into large acid-insoluble oligonucleotides, which are then degraded further into small acid-soluble oligonucleotides.</text>
</comment>
<dbReference type="CDD" id="cd04489">
    <property type="entry name" value="ExoVII_LU_OBF"/>
    <property type="match status" value="1"/>
</dbReference>
<comment type="similarity">
    <text evidence="5 6">Belongs to the XseA family.</text>
</comment>
<evidence type="ECO:0000256" key="2">
    <source>
        <dbReference type="ARBA" id="ARBA00022722"/>
    </source>
</evidence>
<feature type="domain" description="OB-fold nucleic acid binding" evidence="8">
    <location>
        <begin position="18"/>
        <end position="110"/>
    </location>
</feature>
<evidence type="ECO:0000256" key="6">
    <source>
        <dbReference type="RuleBase" id="RU004355"/>
    </source>
</evidence>
<protein>
    <recommendedName>
        <fullName evidence="5">Exodeoxyribonuclease 7 large subunit</fullName>
        <ecNumber evidence="5">3.1.11.6</ecNumber>
    </recommendedName>
    <alternativeName>
        <fullName evidence="5">Exodeoxyribonuclease VII large subunit</fullName>
        <shortName evidence="5">Exonuclease VII large subunit</shortName>
    </alternativeName>
</protein>
<evidence type="ECO:0000259" key="8">
    <source>
        <dbReference type="Pfam" id="PF13742"/>
    </source>
</evidence>
<organism evidence="9 10">
    <name type="scientific">Commensalibacter oyaizuii</name>
    <dbReference type="NCBI Taxonomy" id="3043873"/>
    <lineage>
        <taxon>Bacteria</taxon>
        <taxon>Pseudomonadati</taxon>
        <taxon>Pseudomonadota</taxon>
        <taxon>Alphaproteobacteria</taxon>
        <taxon>Acetobacterales</taxon>
        <taxon>Acetobacteraceae</taxon>
    </lineage>
</organism>
<dbReference type="NCBIfam" id="TIGR00237">
    <property type="entry name" value="xseA"/>
    <property type="match status" value="1"/>
</dbReference>
<keyword evidence="1 5" id="KW-0963">Cytoplasm</keyword>
<dbReference type="InterPro" id="IPR020579">
    <property type="entry name" value="Exonuc_VII_lsu_C"/>
</dbReference>
<comment type="subcellular location">
    <subcellularLocation>
        <location evidence="5 6">Cytoplasm</location>
    </subcellularLocation>
</comment>
<evidence type="ECO:0000256" key="4">
    <source>
        <dbReference type="ARBA" id="ARBA00022839"/>
    </source>
</evidence>
<dbReference type="Proteomes" id="UP001431634">
    <property type="component" value="Unassembled WGS sequence"/>
</dbReference>
<feature type="domain" description="Exonuclease VII large subunit C-terminal" evidence="7">
    <location>
        <begin position="134"/>
        <end position="466"/>
    </location>
</feature>
<dbReference type="PANTHER" id="PTHR30008:SF0">
    <property type="entry name" value="EXODEOXYRIBONUCLEASE 7 LARGE SUBUNIT"/>
    <property type="match status" value="1"/>
</dbReference>
<dbReference type="PANTHER" id="PTHR30008">
    <property type="entry name" value="EXODEOXYRIBONUCLEASE 7 LARGE SUBUNIT"/>
    <property type="match status" value="1"/>
</dbReference>
<name>A0ABT6Q274_9PROT</name>
<dbReference type="EMBL" id="JASBAO010000001">
    <property type="protein sequence ID" value="MDI2091083.1"/>
    <property type="molecule type" value="Genomic_DNA"/>
</dbReference>
<evidence type="ECO:0000259" key="7">
    <source>
        <dbReference type="Pfam" id="PF02601"/>
    </source>
</evidence>
<dbReference type="RefSeq" id="WP_281448191.1">
    <property type="nucleotide sequence ID" value="NZ_JASBAO010000001.1"/>
</dbReference>
<dbReference type="Pfam" id="PF02601">
    <property type="entry name" value="Exonuc_VII_L"/>
    <property type="match status" value="1"/>
</dbReference>
<dbReference type="InterPro" id="IPR003753">
    <property type="entry name" value="Exonuc_VII_L"/>
</dbReference>
<evidence type="ECO:0000313" key="10">
    <source>
        <dbReference type="Proteomes" id="UP001431634"/>
    </source>
</evidence>
<proteinExistence type="inferred from homology"/>
<dbReference type="HAMAP" id="MF_00378">
    <property type="entry name" value="Exonuc_7_L"/>
    <property type="match status" value="1"/>
</dbReference>
<keyword evidence="3 5" id="KW-0378">Hydrolase</keyword>
<dbReference type="GO" id="GO:0008855">
    <property type="term" value="F:exodeoxyribonuclease VII activity"/>
    <property type="evidence" value="ECO:0007669"/>
    <property type="project" value="UniProtKB-EC"/>
</dbReference>
<comment type="subunit">
    <text evidence="5">Heterooligomer composed of large and small subunits.</text>
</comment>
<dbReference type="InterPro" id="IPR025824">
    <property type="entry name" value="OB-fold_nuc-bd_dom"/>
</dbReference>
<evidence type="ECO:0000256" key="5">
    <source>
        <dbReference type="HAMAP-Rule" id="MF_00378"/>
    </source>
</evidence>
<accession>A0ABT6Q274</accession>
<comment type="catalytic activity">
    <reaction evidence="5 6">
        <text>Exonucleolytic cleavage in either 5'- to 3'- or 3'- to 5'-direction to yield nucleoside 5'-phosphates.</text>
        <dbReference type="EC" id="3.1.11.6"/>
    </reaction>
</comment>